<sequence length="145" mass="15809">MTFPIEAKKLLPHRGKMLLINSVIHASEGAGTATAFLPPESITHSNSGSILSPFFIELVAQTYAAVCGYSYLQQNAPIPNGYLVGVQKFNFHYSDFPSIINDLNISVQTTGEFDGFAVVEGTVSQNYTVLAEGKIKVWVPQEQNN</sequence>
<evidence type="ECO:0000313" key="2">
    <source>
        <dbReference type="Proteomes" id="UP000192906"/>
    </source>
</evidence>
<dbReference type="InterPro" id="IPR016776">
    <property type="entry name" value="ApeP-like_dehydratase"/>
</dbReference>
<dbReference type="SUPFAM" id="SSF54637">
    <property type="entry name" value="Thioesterase/thiol ester dehydrase-isomerase"/>
    <property type="match status" value="1"/>
</dbReference>
<dbReference type="RefSeq" id="WP_085102305.1">
    <property type="nucleotide sequence ID" value="NZ_FWZU01000003.1"/>
</dbReference>
<evidence type="ECO:0000313" key="1">
    <source>
        <dbReference type="EMBL" id="SMF21003.1"/>
    </source>
</evidence>
<dbReference type="InterPro" id="IPR029069">
    <property type="entry name" value="HotDog_dom_sf"/>
</dbReference>
<accession>A0A1X7DT60</accession>
<dbReference type="Gene3D" id="3.10.129.10">
    <property type="entry name" value="Hotdog Thioesterase"/>
    <property type="match status" value="1"/>
</dbReference>
<dbReference type="STRING" id="1519643.SAMN06295933_2312"/>
<organism evidence="1 2">
    <name type="scientific">Desulfovibrio gilichinskyi</name>
    <dbReference type="NCBI Taxonomy" id="1519643"/>
    <lineage>
        <taxon>Bacteria</taxon>
        <taxon>Pseudomonadati</taxon>
        <taxon>Thermodesulfobacteriota</taxon>
        <taxon>Desulfovibrionia</taxon>
        <taxon>Desulfovibrionales</taxon>
        <taxon>Desulfovibrionaceae</taxon>
        <taxon>Desulfovibrio</taxon>
    </lineage>
</organism>
<proteinExistence type="predicted"/>
<dbReference type="Proteomes" id="UP000192906">
    <property type="component" value="Unassembled WGS sequence"/>
</dbReference>
<reference evidence="2" key="1">
    <citation type="submission" date="2017-04" db="EMBL/GenBank/DDBJ databases">
        <authorList>
            <person name="Varghese N."/>
            <person name="Submissions S."/>
        </authorList>
    </citation>
    <scope>NUCLEOTIDE SEQUENCE [LARGE SCALE GENOMIC DNA]</scope>
    <source>
        <strain evidence="2">K3S</strain>
    </source>
</reference>
<dbReference type="EMBL" id="FWZU01000003">
    <property type="protein sequence ID" value="SMF21003.1"/>
    <property type="molecule type" value="Genomic_DNA"/>
</dbReference>
<dbReference type="AlphaFoldDB" id="A0A1X7DT60"/>
<dbReference type="Pfam" id="PF22817">
    <property type="entry name" value="ApeP-like"/>
    <property type="match status" value="1"/>
</dbReference>
<gene>
    <name evidence="1" type="ORF">SAMN06295933_2312</name>
</gene>
<protein>
    <submittedName>
        <fullName evidence="1">Predicted 3-hydroxylacyl-ACP dehydratase, HotDog domain</fullName>
    </submittedName>
</protein>
<name>A0A1X7DT60_9BACT</name>
<dbReference type="OrthoDB" id="5402427at2"/>
<keyword evidence="2" id="KW-1185">Reference proteome</keyword>